<evidence type="ECO:0000313" key="4">
    <source>
        <dbReference type="Proteomes" id="UP001281447"/>
    </source>
</evidence>
<dbReference type="Proteomes" id="UP001281447">
    <property type="component" value="Unassembled WGS sequence"/>
</dbReference>
<protein>
    <submittedName>
        <fullName evidence="3">Uncharacterized protein</fullName>
    </submittedName>
</protein>
<dbReference type="EMBL" id="JAWDIP010000003">
    <property type="protein sequence ID" value="MDY0394198.1"/>
    <property type="molecule type" value="Genomic_DNA"/>
</dbReference>
<feature type="signal peptide" evidence="2">
    <location>
        <begin position="1"/>
        <end position="18"/>
    </location>
</feature>
<evidence type="ECO:0000256" key="1">
    <source>
        <dbReference type="SAM" id="MobiDB-lite"/>
    </source>
</evidence>
<proteinExistence type="predicted"/>
<organism evidence="3 4">
    <name type="scientific">Tigheibacillus halophilus</name>
    <dbReference type="NCBI Taxonomy" id="361280"/>
    <lineage>
        <taxon>Bacteria</taxon>
        <taxon>Bacillati</taxon>
        <taxon>Bacillota</taxon>
        <taxon>Bacilli</taxon>
        <taxon>Bacillales</taxon>
        <taxon>Bacillaceae</taxon>
        <taxon>Tigheibacillus</taxon>
    </lineage>
</organism>
<keyword evidence="2" id="KW-0732">Signal</keyword>
<reference evidence="3 4" key="1">
    <citation type="submission" date="2023-10" db="EMBL/GenBank/DDBJ databases">
        <title>Virgibacillus halophilus 5B73C genome.</title>
        <authorList>
            <person name="Miliotis G."/>
            <person name="Sengupta P."/>
            <person name="Hameed A."/>
            <person name="Chuvochina M."/>
            <person name="Mcdonagh F."/>
            <person name="Simpson A.C."/>
            <person name="Singh N.K."/>
            <person name="Rekha P.D."/>
            <person name="Raman K."/>
            <person name="Hugenholtz P."/>
            <person name="Venkateswaran K."/>
        </authorList>
    </citation>
    <scope>NUCLEOTIDE SEQUENCE [LARGE SCALE GENOMIC DNA]</scope>
    <source>
        <strain evidence="3 4">5B73C</strain>
    </source>
</reference>
<feature type="chain" id="PRO_5045214241" evidence="2">
    <location>
        <begin position="19"/>
        <end position="50"/>
    </location>
</feature>
<keyword evidence="4" id="KW-1185">Reference proteome</keyword>
<comment type="caution">
    <text evidence="3">The sequence shown here is derived from an EMBL/GenBank/DDBJ whole genome shotgun (WGS) entry which is preliminary data.</text>
</comment>
<evidence type="ECO:0000313" key="3">
    <source>
        <dbReference type="EMBL" id="MDY0394198.1"/>
    </source>
</evidence>
<name>A0ABU5C5T9_9BACI</name>
<dbReference type="PROSITE" id="PS51257">
    <property type="entry name" value="PROKAR_LIPOPROTEIN"/>
    <property type="match status" value="1"/>
</dbReference>
<gene>
    <name evidence="3" type="ORF">RWE15_06510</name>
</gene>
<feature type="region of interest" description="Disordered" evidence="1">
    <location>
        <begin position="24"/>
        <end position="50"/>
    </location>
</feature>
<accession>A0ABU5C5T9</accession>
<feature type="compositionally biased region" description="Polar residues" evidence="1">
    <location>
        <begin position="24"/>
        <end position="42"/>
    </location>
</feature>
<evidence type="ECO:0000256" key="2">
    <source>
        <dbReference type="SAM" id="SignalP"/>
    </source>
</evidence>
<sequence>MKKRLMVVWAVVLMGLLAACNSEDNSQDQAQKQRTRVETAQVQKRGFGRR</sequence>